<reference evidence="2 3" key="1">
    <citation type="submission" date="2021-03" db="EMBL/GenBank/DDBJ databases">
        <title>Antimicrobial resistance genes in bacteria isolated from Japanese honey, and their potential for conferring macrolide and lincosamide resistance in the American foulbrood pathogen Paenibacillus larvae.</title>
        <authorList>
            <person name="Okamoto M."/>
            <person name="Kumagai M."/>
            <person name="Kanamori H."/>
            <person name="Takamatsu D."/>
        </authorList>
    </citation>
    <scope>NUCLEOTIDE SEQUENCE [LARGE SCALE GENOMIC DNA]</scope>
    <source>
        <strain evidence="2 3">J8TS2</strain>
    </source>
</reference>
<comment type="caution">
    <text evidence="2">The sequence shown here is derived from an EMBL/GenBank/DDBJ whole genome shotgun (WGS) entry which is preliminary data.</text>
</comment>
<dbReference type="InterPro" id="IPR041999">
    <property type="entry name" value="Sortase_D_1"/>
</dbReference>
<organism evidence="2 3">
    <name type="scientific">Lederbergia ruris</name>
    <dbReference type="NCBI Taxonomy" id="217495"/>
    <lineage>
        <taxon>Bacteria</taxon>
        <taxon>Bacillati</taxon>
        <taxon>Bacillota</taxon>
        <taxon>Bacilli</taxon>
        <taxon>Bacillales</taxon>
        <taxon>Bacillaceae</taxon>
        <taxon>Lederbergia</taxon>
    </lineage>
</organism>
<dbReference type="Pfam" id="PF04203">
    <property type="entry name" value="Sortase"/>
    <property type="match status" value="1"/>
</dbReference>
<dbReference type="RefSeq" id="WP_158323673.1">
    <property type="nucleotide sequence ID" value="NZ_BORB01000025.1"/>
</dbReference>
<dbReference type="NCBIfam" id="NF033746">
    <property type="entry name" value="class_D_sortase"/>
    <property type="match status" value="1"/>
</dbReference>
<protein>
    <recommendedName>
        <fullName evidence="4">Class D sortase</fullName>
    </recommendedName>
</protein>
<keyword evidence="3" id="KW-1185">Reference proteome</keyword>
<accession>A0ABQ4KKM8</accession>
<dbReference type="NCBIfam" id="TIGR01076">
    <property type="entry name" value="sortase_fam"/>
    <property type="match status" value="1"/>
</dbReference>
<gene>
    <name evidence="2" type="ORF">J8TS2_28290</name>
</gene>
<dbReference type="Gene3D" id="2.40.260.10">
    <property type="entry name" value="Sortase"/>
    <property type="match status" value="1"/>
</dbReference>
<name>A0ABQ4KKM8_9BACI</name>
<evidence type="ECO:0008006" key="4">
    <source>
        <dbReference type="Google" id="ProtNLM"/>
    </source>
</evidence>
<dbReference type="InterPro" id="IPR053525">
    <property type="entry name" value="Sortase_D"/>
</dbReference>
<keyword evidence="1" id="KW-0378">Hydrolase</keyword>
<evidence type="ECO:0000256" key="1">
    <source>
        <dbReference type="ARBA" id="ARBA00022801"/>
    </source>
</evidence>
<evidence type="ECO:0000313" key="2">
    <source>
        <dbReference type="EMBL" id="GIN58510.1"/>
    </source>
</evidence>
<evidence type="ECO:0000313" key="3">
    <source>
        <dbReference type="Proteomes" id="UP000679950"/>
    </source>
</evidence>
<dbReference type="Proteomes" id="UP000679950">
    <property type="component" value="Unassembled WGS sequence"/>
</dbReference>
<dbReference type="InterPro" id="IPR005754">
    <property type="entry name" value="Sortase"/>
</dbReference>
<dbReference type="CDD" id="cd05828">
    <property type="entry name" value="Sortase_D_1"/>
    <property type="match status" value="1"/>
</dbReference>
<dbReference type="SUPFAM" id="SSF63817">
    <property type="entry name" value="Sortase"/>
    <property type="match status" value="1"/>
</dbReference>
<dbReference type="EMBL" id="BORB01000025">
    <property type="protein sequence ID" value="GIN58510.1"/>
    <property type="molecule type" value="Genomic_DNA"/>
</dbReference>
<proteinExistence type="predicted"/>
<sequence>MKRVAFILILIGLGLIGWNGFQFWQQSTTSIKNPSFAKSIDKNWDQTIKKPTLPFTETELVKAARELTPNYEEGQKVGEFIIPKLGTVYPLFWGTSANTLKQGIGMYDTTFTSAPVENRHTAIAGHRDTTFRNLDQLSEGDRLYVTMDQIKYAYQIRKTWVTDAKDRSVLVEKEKPTLTLTTCYPFDYIGQAPDRYIVQAELIEKEKINKPPFKL</sequence>
<dbReference type="InterPro" id="IPR023365">
    <property type="entry name" value="Sortase_dom-sf"/>
</dbReference>